<evidence type="ECO:0000313" key="1">
    <source>
        <dbReference type="EMBL" id="KTS66390.1"/>
    </source>
</evidence>
<dbReference type="RefSeq" id="WP_058776083.1">
    <property type="nucleotide sequence ID" value="NZ_CP106661.1"/>
</dbReference>
<accession>A0A8E1RW74</accession>
<dbReference type="Proteomes" id="UP000071979">
    <property type="component" value="Unassembled WGS sequence"/>
</dbReference>
<reference evidence="1 2" key="1">
    <citation type="journal article" date="2016" name="Front. Microbiol.">
        <title>Genomic Resource of Rice Seed Associated Bacteria.</title>
        <authorList>
            <person name="Midha S."/>
            <person name="Bansal K."/>
            <person name="Sharma S."/>
            <person name="Kumar N."/>
            <person name="Patil P.P."/>
            <person name="Chaudhry V."/>
            <person name="Patil P.B."/>
        </authorList>
    </citation>
    <scope>NUCLEOTIDE SEQUENCE [LARGE SCALE GENOMIC DNA]</scope>
    <source>
        <strain evidence="1 2">SA3</strain>
    </source>
</reference>
<dbReference type="AlphaFoldDB" id="A0A8E1RW74"/>
<protein>
    <submittedName>
        <fullName evidence="1">XRE family transcriptional regulator</fullName>
    </submittedName>
</protein>
<proteinExistence type="predicted"/>
<organism evidence="1 2">
    <name type="scientific">Pantoea dispersa</name>
    <dbReference type="NCBI Taxonomy" id="59814"/>
    <lineage>
        <taxon>Bacteria</taxon>
        <taxon>Pseudomonadati</taxon>
        <taxon>Pseudomonadota</taxon>
        <taxon>Gammaproteobacteria</taxon>
        <taxon>Enterobacterales</taxon>
        <taxon>Erwiniaceae</taxon>
        <taxon>Pantoea</taxon>
    </lineage>
</organism>
<comment type="caution">
    <text evidence="1">The sequence shown here is derived from an EMBL/GenBank/DDBJ whole genome shotgun (WGS) entry which is preliminary data.</text>
</comment>
<gene>
    <name evidence="1" type="ORF">SA3R_18140</name>
</gene>
<dbReference type="EMBL" id="LDSE01000031">
    <property type="protein sequence ID" value="KTS66390.1"/>
    <property type="molecule type" value="Genomic_DNA"/>
</dbReference>
<sequence length="225" mass="24628">MVSDKDHTGVSALTGTPQEIQGRLSKSHASHVVAITFDHPGDALTLRNLSENLSAIASSMFAIFQQRQRQESLEQLASAMLPRVPASPHLLKEAAMLLEARNAVLESGNWLSAAEVAQLAGLSSTNPSAQPNKWKKSGQIFAINHNGIDYFPDYGLDRDTHFRPVKPLAQILRIFAGHKDSWAIALWFLSNNSFLAGKRPQDLLLTEAQRVIDAALDEMEGITHG</sequence>
<evidence type="ECO:0000313" key="2">
    <source>
        <dbReference type="Proteomes" id="UP000071979"/>
    </source>
</evidence>
<name>A0A8E1RW74_9GAMM</name>